<dbReference type="InterPro" id="IPR038573">
    <property type="entry name" value="BrnT_sf"/>
</dbReference>
<evidence type="ECO:0008006" key="3">
    <source>
        <dbReference type="Google" id="ProtNLM"/>
    </source>
</evidence>
<organism evidence="1 2">
    <name type="scientific">Oribacterium asaccharolyticum ACB7</name>
    <dbReference type="NCBI Taxonomy" id="796944"/>
    <lineage>
        <taxon>Bacteria</taxon>
        <taxon>Bacillati</taxon>
        <taxon>Bacillota</taxon>
        <taxon>Clostridia</taxon>
        <taxon>Lachnospirales</taxon>
        <taxon>Lachnospiraceae</taxon>
        <taxon>Oribacterium</taxon>
    </lineage>
</organism>
<comment type="caution">
    <text evidence="1">The sequence shown here is derived from an EMBL/GenBank/DDBJ whole genome shotgun (WGS) entry which is preliminary data.</text>
</comment>
<dbReference type="AlphaFoldDB" id="G9WWT3"/>
<sequence>MKLYCKLACIFILLTYEKDCGVKTVQFEWDEVKEKKNIEKHGISFKTASMVFLDEQRLEYFDEVHSSSEDRYITIGFAGKVLMVVYTFRNPLYRIISARIATEKERRAYFNGYEKI</sequence>
<dbReference type="InterPro" id="IPR007460">
    <property type="entry name" value="BrnT_toxin"/>
</dbReference>
<dbReference type="Proteomes" id="UP000003527">
    <property type="component" value="Unassembled WGS sequence"/>
</dbReference>
<keyword evidence="2" id="KW-1185">Reference proteome</keyword>
<dbReference type="Pfam" id="PF04365">
    <property type="entry name" value="BrnT_toxin"/>
    <property type="match status" value="1"/>
</dbReference>
<proteinExistence type="predicted"/>
<dbReference type="Gene3D" id="3.10.450.530">
    <property type="entry name" value="Ribonuclease toxin, BrnT, of type II toxin-antitoxin system"/>
    <property type="match status" value="1"/>
</dbReference>
<name>G9WWT3_9FIRM</name>
<protein>
    <recommendedName>
        <fullName evidence="3">BrnT family toxin</fullName>
    </recommendedName>
</protein>
<evidence type="ECO:0000313" key="1">
    <source>
        <dbReference type="EMBL" id="EHL09486.1"/>
    </source>
</evidence>
<reference evidence="1 2" key="1">
    <citation type="submission" date="2011-08" db="EMBL/GenBank/DDBJ databases">
        <title>The Genome Sequence of Oribacterium sp. ACB7.</title>
        <authorList>
            <consortium name="The Broad Institute Genome Sequencing Platform"/>
            <person name="Earl A."/>
            <person name="Ward D."/>
            <person name="Feldgarden M."/>
            <person name="Gevers D."/>
            <person name="Sizova M."/>
            <person name="Hazen A."/>
            <person name="Epstein S."/>
            <person name="Young S.K."/>
            <person name="Zeng Q."/>
            <person name="Gargeya S."/>
            <person name="Fitzgerald M."/>
            <person name="Haas B."/>
            <person name="Abouelleil A."/>
            <person name="Alvarado L."/>
            <person name="Arachchi H.M."/>
            <person name="Berlin A."/>
            <person name="Brown A."/>
            <person name="Chapman S.B."/>
            <person name="Chen Z."/>
            <person name="Dunbar C."/>
            <person name="Freedman E."/>
            <person name="Gearin G."/>
            <person name="Gellesch M."/>
            <person name="Goldberg J."/>
            <person name="Griggs A."/>
            <person name="Gujja S."/>
            <person name="Heiman D."/>
            <person name="Howarth C."/>
            <person name="Larson L."/>
            <person name="Lui A."/>
            <person name="MacDonald P.J.P."/>
            <person name="Montmayeur A."/>
            <person name="Murphy C."/>
            <person name="Neiman D."/>
            <person name="Pearson M."/>
            <person name="Priest M."/>
            <person name="Roberts A."/>
            <person name="Saif S."/>
            <person name="Shea T."/>
            <person name="Shenoy N."/>
            <person name="Sisk P."/>
            <person name="Stolte C."/>
            <person name="Sykes S."/>
            <person name="Wortman J."/>
            <person name="Nusbaum C."/>
            <person name="Birren B."/>
        </authorList>
    </citation>
    <scope>NUCLEOTIDE SEQUENCE [LARGE SCALE GENOMIC DNA]</scope>
    <source>
        <strain evidence="1 2">ACB7</strain>
    </source>
</reference>
<dbReference type="EMBL" id="AFZD01000021">
    <property type="protein sequence ID" value="EHL09486.1"/>
    <property type="molecule type" value="Genomic_DNA"/>
</dbReference>
<accession>G9WWT3</accession>
<dbReference type="HOGENOM" id="CLU_149290_1_1_9"/>
<evidence type="ECO:0000313" key="2">
    <source>
        <dbReference type="Proteomes" id="UP000003527"/>
    </source>
</evidence>
<gene>
    <name evidence="1" type="ORF">HMPREF9624_01527</name>
</gene>